<reference evidence="3 4" key="1">
    <citation type="submission" date="2018-11" db="EMBL/GenBank/DDBJ databases">
        <authorList>
            <consortium name="Pathogen Informatics"/>
        </authorList>
    </citation>
    <scope>NUCLEOTIDE SEQUENCE [LARGE SCALE GENOMIC DNA]</scope>
</reference>
<accession>A0A3P7NH08</accession>
<sequence>MEPRAQTLCGHLSLGVCGALDWNAVDKELLADYLLFCLNRRQCLEYVKVFDMRGPTNSVTELLAWISALRGLFVHVSSRRVLEDHVADNGKTSLPQPDFSTAAYHFLRLFCAGRLGRLTFL</sequence>
<keyword evidence="2" id="KW-0342">GTP-binding</keyword>
<dbReference type="AlphaFoldDB" id="A0A3P7NH08"/>
<gene>
    <name evidence="3" type="ORF">DILT_LOCUS18699</name>
</gene>
<evidence type="ECO:0000313" key="3">
    <source>
        <dbReference type="EMBL" id="VDN41984.1"/>
    </source>
</evidence>
<organism evidence="3 4">
    <name type="scientific">Dibothriocephalus latus</name>
    <name type="common">Fish tapeworm</name>
    <name type="synonym">Diphyllobothrium latum</name>
    <dbReference type="NCBI Taxonomy" id="60516"/>
    <lineage>
        <taxon>Eukaryota</taxon>
        <taxon>Metazoa</taxon>
        <taxon>Spiralia</taxon>
        <taxon>Lophotrochozoa</taxon>
        <taxon>Platyhelminthes</taxon>
        <taxon>Cestoda</taxon>
        <taxon>Eucestoda</taxon>
        <taxon>Diphyllobothriidea</taxon>
        <taxon>Diphyllobothriidae</taxon>
        <taxon>Dibothriocephalus</taxon>
    </lineage>
</organism>
<protein>
    <submittedName>
        <fullName evidence="3">Uncharacterized protein</fullName>
    </submittedName>
</protein>
<name>A0A3P7NH08_DIBLA</name>
<evidence type="ECO:0000256" key="2">
    <source>
        <dbReference type="ARBA" id="ARBA00023134"/>
    </source>
</evidence>
<evidence type="ECO:0000313" key="4">
    <source>
        <dbReference type="Proteomes" id="UP000281553"/>
    </source>
</evidence>
<feature type="non-terminal residue" evidence="3">
    <location>
        <position position="121"/>
    </location>
</feature>
<dbReference type="OrthoDB" id="269151at2759"/>
<proteinExistence type="predicted"/>
<dbReference type="GO" id="GO:0005525">
    <property type="term" value="F:GTP binding"/>
    <property type="evidence" value="ECO:0007669"/>
    <property type="project" value="UniProtKB-KW"/>
</dbReference>
<keyword evidence="1" id="KW-0547">Nucleotide-binding</keyword>
<dbReference type="Proteomes" id="UP000281553">
    <property type="component" value="Unassembled WGS sequence"/>
</dbReference>
<keyword evidence="4" id="KW-1185">Reference proteome</keyword>
<dbReference type="Gene3D" id="1.10.1580.10">
    <property type="match status" value="1"/>
</dbReference>
<dbReference type="InterPro" id="IPR023179">
    <property type="entry name" value="GTP-bd_ortho_bundle_sf"/>
</dbReference>
<evidence type="ECO:0000256" key="1">
    <source>
        <dbReference type="ARBA" id="ARBA00022741"/>
    </source>
</evidence>
<dbReference type="EMBL" id="UYRU01103272">
    <property type="protein sequence ID" value="VDN41984.1"/>
    <property type="molecule type" value="Genomic_DNA"/>
</dbReference>